<gene>
    <name evidence="1" type="ORF">BDD41_0853</name>
</gene>
<accession>A0A3D9XTD2</accession>
<dbReference type="EMBL" id="QTUJ01000001">
    <property type="protein sequence ID" value="REF72383.1"/>
    <property type="molecule type" value="Genomic_DNA"/>
</dbReference>
<protein>
    <submittedName>
        <fullName evidence="1">Uncharacterized protein</fullName>
    </submittedName>
</protein>
<comment type="caution">
    <text evidence="1">The sequence shown here is derived from an EMBL/GenBank/DDBJ whole genome shotgun (WGS) entry which is preliminary data.</text>
</comment>
<evidence type="ECO:0000313" key="1">
    <source>
        <dbReference type="EMBL" id="REF72383.1"/>
    </source>
</evidence>
<name>A0A3D9XTD2_PARVE</name>
<dbReference type="Proteomes" id="UP000256941">
    <property type="component" value="Unassembled WGS sequence"/>
</dbReference>
<proteinExistence type="predicted"/>
<organism evidence="1 2">
    <name type="scientific">Paracoccus versutus</name>
    <name type="common">Thiobacillus versutus</name>
    <dbReference type="NCBI Taxonomy" id="34007"/>
    <lineage>
        <taxon>Bacteria</taxon>
        <taxon>Pseudomonadati</taxon>
        <taxon>Pseudomonadota</taxon>
        <taxon>Alphaproteobacteria</taxon>
        <taxon>Rhodobacterales</taxon>
        <taxon>Paracoccaceae</taxon>
        <taxon>Paracoccus</taxon>
    </lineage>
</organism>
<dbReference type="RefSeq" id="WP_116220868.1">
    <property type="nucleotide sequence ID" value="NZ_CP038196.1"/>
</dbReference>
<reference evidence="1 2" key="1">
    <citation type="submission" date="2018-08" db="EMBL/GenBank/DDBJ databases">
        <title>Genomic Encyclopedia of Archaeal and Bacterial Type Strains, Phase II (KMG-II): from individual species to whole genera.</title>
        <authorList>
            <person name="Goeker M."/>
        </authorList>
    </citation>
    <scope>NUCLEOTIDE SEQUENCE [LARGE SCALE GENOMIC DNA]</scope>
    <source>
        <strain evidence="1 2">DSM 17099</strain>
    </source>
</reference>
<sequence>MERTRDEVALRALRLLGVVASDEPATADQAQGALMVLDSVWAEVRDEAQATWDIATGVPQEAFVPLANLLAAEMAGEYATPAPMTRPRAKLRLLAVIRKAEPRDCCDVDPCADYGAGARVVIVGNSTSDVWNDGGTW</sequence>
<dbReference type="AlphaFoldDB" id="A0A3D9XTD2"/>
<evidence type="ECO:0000313" key="2">
    <source>
        <dbReference type="Proteomes" id="UP000256941"/>
    </source>
</evidence>